<dbReference type="AlphaFoldDB" id="A0AA36HUW9"/>
<dbReference type="PANTHER" id="PTHR17224">
    <property type="entry name" value="PEPTIDYL-TRNA HYDROLASE"/>
    <property type="match status" value="1"/>
</dbReference>
<evidence type="ECO:0000313" key="7">
    <source>
        <dbReference type="Proteomes" id="UP001178507"/>
    </source>
</evidence>
<protein>
    <recommendedName>
        <fullName evidence="1">peptidyl-tRNA hydrolase</fullName>
        <ecNumber evidence="1">3.1.1.29</ecNumber>
    </recommendedName>
</protein>
<reference evidence="6" key="1">
    <citation type="submission" date="2023-08" db="EMBL/GenBank/DDBJ databases">
        <authorList>
            <person name="Chen Y."/>
            <person name="Shah S."/>
            <person name="Dougan E. K."/>
            <person name="Thang M."/>
            <person name="Chan C."/>
        </authorList>
    </citation>
    <scope>NUCLEOTIDE SEQUENCE</scope>
</reference>
<dbReference type="NCBIfam" id="TIGR00447">
    <property type="entry name" value="pth"/>
    <property type="match status" value="1"/>
</dbReference>
<evidence type="ECO:0000256" key="5">
    <source>
        <dbReference type="ARBA" id="ARBA00038063"/>
    </source>
</evidence>
<keyword evidence="3" id="KW-0378">Hydrolase</keyword>
<evidence type="ECO:0000256" key="3">
    <source>
        <dbReference type="ARBA" id="ARBA00022801"/>
    </source>
</evidence>
<dbReference type="InterPro" id="IPR001328">
    <property type="entry name" value="Pept_tRNA_hydro"/>
</dbReference>
<evidence type="ECO:0000256" key="1">
    <source>
        <dbReference type="ARBA" id="ARBA00013260"/>
    </source>
</evidence>
<comment type="caution">
    <text evidence="6">The sequence shown here is derived from an EMBL/GenBank/DDBJ whole genome shotgun (WGS) entry which is preliminary data.</text>
</comment>
<dbReference type="PROSITE" id="PS01196">
    <property type="entry name" value="PEPT_TRNA_HYDROL_2"/>
    <property type="match status" value="1"/>
</dbReference>
<organism evidence="6 7">
    <name type="scientific">Effrenium voratum</name>
    <dbReference type="NCBI Taxonomy" id="2562239"/>
    <lineage>
        <taxon>Eukaryota</taxon>
        <taxon>Sar</taxon>
        <taxon>Alveolata</taxon>
        <taxon>Dinophyceae</taxon>
        <taxon>Suessiales</taxon>
        <taxon>Symbiodiniaceae</taxon>
        <taxon>Effrenium</taxon>
    </lineage>
</organism>
<dbReference type="EC" id="3.1.1.29" evidence="1"/>
<keyword evidence="4" id="KW-0694">RNA-binding</keyword>
<dbReference type="Pfam" id="PF01195">
    <property type="entry name" value="Pept_tRNA_hydro"/>
    <property type="match status" value="2"/>
</dbReference>
<dbReference type="Gene3D" id="3.40.50.1470">
    <property type="entry name" value="Peptidyl-tRNA hydrolase"/>
    <property type="match status" value="1"/>
</dbReference>
<comment type="similarity">
    <text evidence="5">Belongs to the PTH family.</text>
</comment>
<dbReference type="InterPro" id="IPR018171">
    <property type="entry name" value="Pept_tRNA_hydro_CS"/>
</dbReference>
<dbReference type="GO" id="GO:0000049">
    <property type="term" value="F:tRNA binding"/>
    <property type="evidence" value="ECO:0007669"/>
    <property type="project" value="UniProtKB-KW"/>
</dbReference>
<keyword evidence="2" id="KW-0820">tRNA-binding</keyword>
<dbReference type="Proteomes" id="UP001178507">
    <property type="component" value="Unassembled WGS sequence"/>
</dbReference>
<dbReference type="CDD" id="cd00462">
    <property type="entry name" value="PTH"/>
    <property type="match status" value="1"/>
</dbReference>
<dbReference type="SUPFAM" id="SSF53178">
    <property type="entry name" value="Peptidyl-tRNA hydrolase-like"/>
    <property type="match status" value="2"/>
</dbReference>
<dbReference type="InterPro" id="IPR036416">
    <property type="entry name" value="Pept_tRNA_hydro_sf"/>
</dbReference>
<keyword evidence="7" id="KW-1185">Reference proteome</keyword>
<accession>A0AA36HUW9</accession>
<evidence type="ECO:0000256" key="4">
    <source>
        <dbReference type="ARBA" id="ARBA00022884"/>
    </source>
</evidence>
<evidence type="ECO:0000313" key="6">
    <source>
        <dbReference type="EMBL" id="CAJ1374643.1"/>
    </source>
</evidence>
<dbReference type="EMBL" id="CAUJNA010000267">
    <property type="protein sequence ID" value="CAJ1374643.1"/>
    <property type="molecule type" value="Genomic_DNA"/>
</dbReference>
<evidence type="ECO:0000256" key="2">
    <source>
        <dbReference type="ARBA" id="ARBA00022555"/>
    </source>
</evidence>
<name>A0AA36HUW9_9DINO</name>
<dbReference type="PANTHER" id="PTHR17224:SF1">
    <property type="entry name" value="PEPTIDYL-TRNA HYDROLASE"/>
    <property type="match status" value="1"/>
</dbReference>
<sequence>MACLPWHPPNGAPPSAAVCAAKLGERQRLAGPRWQGLCVVALTAKVARACQSKRKTLAVVGLGNVGQSYVDTRHNIGFAALDTLANHLLLDQAHWRLAEGVWRPAFGGELLRLRRKEGLSPPSSTEIENCSGCLKPDSCPCPKAIRRSKKARQREENAFSGDVGKAASSGRRALLASVPPCQELALFKPGAMMNRSGPPVAELLDGLQVEETELLVVYDDLDLELGRLRLRKKGSAGGHNGIKSILAQGLKKFVRVRLGIGSPPKSLGPNAVVYHVLGQFSAEETDAVQALLNLTADAVDDLAEGVTVDNVMNKFNKPAST</sequence>
<dbReference type="PROSITE" id="PS01195">
    <property type="entry name" value="PEPT_TRNA_HYDROL_1"/>
    <property type="match status" value="1"/>
</dbReference>
<dbReference type="GO" id="GO:0004045">
    <property type="term" value="F:peptidyl-tRNA hydrolase activity"/>
    <property type="evidence" value="ECO:0007669"/>
    <property type="project" value="UniProtKB-EC"/>
</dbReference>
<proteinExistence type="inferred from homology"/>
<gene>
    <name evidence="6" type="ORF">EVOR1521_LOCUS4140</name>
</gene>